<dbReference type="Gene3D" id="2.60.40.1180">
    <property type="entry name" value="Golgi alpha-mannosidase II"/>
    <property type="match status" value="1"/>
</dbReference>
<name>A0ABR7XUW1_9SPHI</name>
<reference evidence="2 3" key="1">
    <citation type="submission" date="2020-08" db="EMBL/GenBank/DDBJ databases">
        <title>Sphingobacterium sp. DN00404 isolated from aquaculture water.</title>
        <authorList>
            <person name="Zhang M."/>
        </authorList>
    </citation>
    <scope>NUCLEOTIDE SEQUENCE [LARGE SCALE GENOMIC DNA]</scope>
    <source>
        <strain evidence="2 3">KCTC 42746</strain>
    </source>
</reference>
<organism evidence="2 3">
    <name type="scientific">Sphingobacterium chuzhouense</name>
    <dbReference type="NCBI Taxonomy" id="1742264"/>
    <lineage>
        <taxon>Bacteria</taxon>
        <taxon>Pseudomonadati</taxon>
        <taxon>Bacteroidota</taxon>
        <taxon>Sphingobacteriia</taxon>
        <taxon>Sphingobacteriales</taxon>
        <taxon>Sphingobacteriaceae</taxon>
        <taxon>Sphingobacterium</taxon>
    </lineage>
</organism>
<dbReference type="EMBL" id="JACNYL010000003">
    <property type="protein sequence ID" value="MBD1422845.1"/>
    <property type="molecule type" value="Genomic_DNA"/>
</dbReference>
<dbReference type="InterPro" id="IPR039743">
    <property type="entry name" value="6GAL/EXGAL"/>
</dbReference>
<dbReference type="Gene3D" id="3.20.20.80">
    <property type="entry name" value="Glycosidases"/>
    <property type="match status" value="1"/>
</dbReference>
<dbReference type="Proteomes" id="UP000651112">
    <property type="component" value="Unassembled WGS sequence"/>
</dbReference>
<comment type="caution">
    <text evidence="2">The sequence shown here is derived from an EMBL/GenBank/DDBJ whole genome shotgun (WGS) entry which is preliminary data.</text>
</comment>
<dbReference type="SUPFAM" id="SSF51445">
    <property type="entry name" value="(Trans)glycosidases"/>
    <property type="match status" value="1"/>
</dbReference>
<gene>
    <name evidence="2" type="ORF">H8B21_14810</name>
</gene>
<dbReference type="PANTHER" id="PTHR42767">
    <property type="entry name" value="ENDO-BETA-1,6-GALACTANASE"/>
    <property type="match status" value="1"/>
</dbReference>
<dbReference type="InterPro" id="IPR013780">
    <property type="entry name" value="Glyco_hydro_b"/>
</dbReference>
<dbReference type="InterPro" id="IPR039514">
    <property type="entry name" value="6GAL-like"/>
</dbReference>
<feature type="domain" description="Endo-beta-1,6-galactanase-like" evidence="1">
    <location>
        <begin position="36"/>
        <end position="394"/>
    </location>
</feature>
<keyword evidence="3" id="KW-1185">Reference proteome</keyword>
<accession>A0ABR7XUW1</accession>
<evidence type="ECO:0000313" key="2">
    <source>
        <dbReference type="EMBL" id="MBD1422845.1"/>
    </source>
</evidence>
<dbReference type="PANTHER" id="PTHR42767:SF1">
    <property type="entry name" value="ENDO-BETA-1,6-GALACTANASE-LIKE DOMAIN-CONTAINING PROTEIN"/>
    <property type="match status" value="1"/>
</dbReference>
<protein>
    <recommendedName>
        <fullName evidence="1">Endo-beta-1,6-galactanase-like domain-containing protein</fullName>
    </recommendedName>
</protein>
<dbReference type="RefSeq" id="WP_190314530.1">
    <property type="nucleotide sequence ID" value="NZ_JACNYL010000003.1"/>
</dbReference>
<proteinExistence type="predicted"/>
<evidence type="ECO:0000313" key="3">
    <source>
        <dbReference type="Proteomes" id="UP000651112"/>
    </source>
</evidence>
<dbReference type="Pfam" id="PF14587">
    <property type="entry name" value="Glyco_hydr_30_2"/>
    <property type="match status" value="1"/>
</dbReference>
<dbReference type="InterPro" id="IPR017853">
    <property type="entry name" value="GH"/>
</dbReference>
<evidence type="ECO:0000259" key="1">
    <source>
        <dbReference type="Pfam" id="PF14587"/>
    </source>
</evidence>
<sequence length="532" mass="59575">MMMINNLFIHFLWLTMACGKPTTTEKPTTDIDAHIRVEIDAGVVKQTIHSFGASDCWSGKFVGQWADDKKKNQVADLLFSTDTLDNGNPIGIGLSLWRFNIGGGSYEQGKESNIADEWRREECFLNEAGEYDWSKQQGQQWFLQAAKSRGVKHTLGFSLTPPVFMTKNGKAYNLPTGTALNIQEGKLEAYADFMAKVTEHFQFDFLSPVNEPQWQWGKEDGASQEGTQAENSEIAALTRLLSDKMKEGNAEIVIGEAGQWDFLYSRNNDGRGDQINQFFSSTSPNYIGNLPQVRKAISGHSYFTTCPDDNMISVRQQIAAKVNQVEPTLETWQTEFGILGNICDQYSGYPRNTGMDYGLYVAKVLHHDLAIANVSAWHWWLAMSPYDYSDALVYINTPDGKMDPSGSKEDGVVLDSKQLWSFGNFARFIRPGMQRIEATVKDMPDPIKAANTLMVSAYKDETEKKLVVVLVNPQDQEKTLELTDLSASFKLTDEQVNVYTTDAHRNLEKSTASANQIKLNSKSVVTVVATYL</sequence>